<evidence type="ECO:0000256" key="2">
    <source>
        <dbReference type="ARBA" id="ARBA00005051"/>
    </source>
</evidence>
<keyword evidence="6 9" id="KW-0418">Kinase</keyword>
<comment type="caution">
    <text evidence="9">The sequence shown here is derived from an EMBL/GenBank/DDBJ whole genome shotgun (WGS) entry which is preliminary data.</text>
</comment>
<protein>
    <recommendedName>
        <fullName evidence="3">2-amino-4-hydroxy-6-hydroxymethyldihydropteridine diphosphokinase</fullName>
        <ecNumber evidence="3">2.7.6.3</ecNumber>
    </recommendedName>
</protein>
<comment type="pathway">
    <text evidence="2">Cofactor biosynthesis; tetrahydrofolate biosynthesis; 2-amino-4-hydroxy-6-hydroxymethyl-7,8-dihydropteridine diphosphate from 7,8-dihydroneopterin triphosphate: step 4/4.</text>
</comment>
<dbReference type="Proteomes" id="UP000192801">
    <property type="component" value="Unassembled WGS sequence"/>
</dbReference>
<keyword evidence="10" id="KW-1185">Reference proteome</keyword>
<dbReference type="RefSeq" id="WP_083033663.1">
    <property type="nucleotide sequence ID" value="NZ_AP022618.1"/>
</dbReference>
<dbReference type="NCBIfam" id="TIGR01498">
    <property type="entry name" value="folK"/>
    <property type="match status" value="1"/>
</dbReference>
<evidence type="ECO:0000256" key="3">
    <source>
        <dbReference type="ARBA" id="ARBA00013253"/>
    </source>
</evidence>
<dbReference type="AlphaFoldDB" id="A0A1X0CSW8"/>
<evidence type="ECO:0000256" key="1">
    <source>
        <dbReference type="ARBA" id="ARBA00000198"/>
    </source>
</evidence>
<dbReference type="SUPFAM" id="SSF55083">
    <property type="entry name" value="6-hydroxymethyl-7,8-dihydropterin pyrophosphokinase, HPPK"/>
    <property type="match status" value="1"/>
</dbReference>
<evidence type="ECO:0000313" key="10">
    <source>
        <dbReference type="Proteomes" id="UP000192801"/>
    </source>
</evidence>
<evidence type="ECO:0000256" key="6">
    <source>
        <dbReference type="ARBA" id="ARBA00022777"/>
    </source>
</evidence>
<keyword evidence="8" id="KW-0289">Folate biosynthesis</keyword>
<name>A0A1X0CSW8_9MYCO</name>
<dbReference type="GO" id="GO:0016301">
    <property type="term" value="F:kinase activity"/>
    <property type="evidence" value="ECO:0007669"/>
    <property type="project" value="UniProtKB-KW"/>
</dbReference>
<keyword evidence="5" id="KW-0547">Nucleotide-binding</keyword>
<evidence type="ECO:0000256" key="8">
    <source>
        <dbReference type="ARBA" id="ARBA00022909"/>
    </source>
</evidence>
<reference evidence="9 10" key="1">
    <citation type="submission" date="2016-12" db="EMBL/GenBank/DDBJ databases">
        <title>The new phylogeny of genus Mycobacterium.</title>
        <authorList>
            <person name="Tortoli E."/>
            <person name="Trovato A."/>
            <person name="Cirillo D.M."/>
        </authorList>
    </citation>
    <scope>NUCLEOTIDE SEQUENCE [LARGE SCALE GENOMIC DNA]</scope>
    <source>
        <strain evidence="9 10">DSM 45130</strain>
    </source>
</reference>
<evidence type="ECO:0000256" key="4">
    <source>
        <dbReference type="ARBA" id="ARBA00022679"/>
    </source>
</evidence>
<keyword evidence="4" id="KW-0808">Transferase</keyword>
<dbReference type="GO" id="GO:0005524">
    <property type="term" value="F:ATP binding"/>
    <property type="evidence" value="ECO:0007669"/>
    <property type="project" value="UniProtKB-KW"/>
</dbReference>
<evidence type="ECO:0000256" key="5">
    <source>
        <dbReference type="ARBA" id="ARBA00022741"/>
    </source>
</evidence>
<sequence>MSTAVLSIGSNLGDRLALLQSVVEDLGSRVTAVSPVYETEPWGGVEQRPFLNAVVIASDDVDPIDWLDLGQALENAAGRVRTQHWGPRTLDVDIVTVADPAPVQCATERLTLPHPLAHERAFVLVPWLAADPSATLTVDGVQRPVAGLVAALDPAERAGVRRTDLELSCG</sequence>
<dbReference type="GO" id="GO:0046656">
    <property type="term" value="P:folic acid biosynthetic process"/>
    <property type="evidence" value="ECO:0007669"/>
    <property type="project" value="UniProtKB-KW"/>
</dbReference>
<accession>A0A1X0CSW8</accession>
<dbReference type="GO" id="GO:0003848">
    <property type="term" value="F:2-amino-4-hydroxy-6-hydroxymethyldihydropteridine diphosphokinase activity"/>
    <property type="evidence" value="ECO:0007669"/>
    <property type="project" value="UniProtKB-EC"/>
</dbReference>
<dbReference type="InterPro" id="IPR000550">
    <property type="entry name" value="Hppk"/>
</dbReference>
<dbReference type="Pfam" id="PF01288">
    <property type="entry name" value="HPPK"/>
    <property type="match status" value="1"/>
</dbReference>
<gene>
    <name evidence="9" type="ORF">BST26_20420</name>
</gene>
<dbReference type="GO" id="GO:0046654">
    <property type="term" value="P:tetrahydrofolate biosynthetic process"/>
    <property type="evidence" value="ECO:0007669"/>
    <property type="project" value="UniProtKB-UniPathway"/>
</dbReference>
<dbReference type="PANTHER" id="PTHR43071">
    <property type="entry name" value="2-AMINO-4-HYDROXY-6-HYDROXYMETHYLDIHYDROPTERIDINE PYROPHOSPHOKINASE"/>
    <property type="match status" value="1"/>
</dbReference>
<dbReference type="PROSITE" id="PS00794">
    <property type="entry name" value="HPPK"/>
    <property type="match status" value="1"/>
</dbReference>
<dbReference type="InterPro" id="IPR035907">
    <property type="entry name" value="Hppk_sf"/>
</dbReference>
<dbReference type="PANTHER" id="PTHR43071:SF1">
    <property type="entry name" value="2-AMINO-4-HYDROXY-6-HYDROXYMETHYLDIHYDROPTERIDINE PYROPHOSPHOKINASE"/>
    <property type="match status" value="1"/>
</dbReference>
<proteinExistence type="predicted"/>
<dbReference type="OrthoDB" id="9808041at2"/>
<dbReference type="EMBL" id="MVHS01000083">
    <property type="protein sequence ID" value="ORA63281.1"/>
    <property type="molecule type" value="Genomic_DNA"/>
</dbReference>
<dbReference type="CDD" id="cd00483">
    <property type="entry name" value="HPPK"/>
    <property type="match status" value="1"/>
</dbReference>
<evidence type="ECO:0000256" key="7">
    <source>
        <dbReference type="ARBA" id="ARBA00022840"/>
    </source>
</evidence>
<dbReference type="STRING" id="444597.BST26_20420"/>
<dbReference type="EC" id="2.7.6.3" evidence="3"/>
<keyword evidence="7" id="KW-0067">ATP-binding</keyword>
<dbReference type="Gene3D" id="3.30.70.560">
    <property type="entry name" value="7,8-Dihydro-6-hydroxymethylpterin-pyrophosphokinase HPPK"/>
    <property type="match status" value="1"/>
</dbReference>
<dbReference type="UniPathway" id="UPA00077">
    <property type="reaction ID" value="UER00155"/>
</dbReference>
<comment type="catalytic activity">
    <reaction evidence="1">
        <text>6-hydroxymethyl-7,8-dihydropterin + ATP = (7,8-dihydropterin-6-yl)methyl diphosphate + AMP + H(+)</text>
        <dbReference type="Rhea" id="RHEA:11412"/>
        <dbReference type="ChEBI" id="CHEBI:15378"/>
        <dbReference type="ChEBI" id="CHEBI:30616"/>
        <dbReference type="ChEBI" id="CHEBI:44841"/>
        <dbReference type="ChEBI" id="CHEBI:72950"/>
        <dbReference type="ChEBI" id="CHEBI:456215"/>
        <dbReference type="EC" id="2.7.6.3"/>
    </reaction>
</comment>
<evidence type="ECO:0000313" key="9">
    <source>
        <dbReference type="EMBL" id="ORA63281.1"/>
    </source>
</evidence>
<organism evidence="9 10">
    <name type="scientific">Mycolicibacterium insubricum</name>
    <dbReference type="NCBI Taxonomy" id="444597"/>
    <lineage>
        <taxon>Bacteria</taxon>
        <taxon>Bacillati</taxon>
        <taxon>Actinomycetota</taxon>
        <taxon>Actinomycetes</taxon>
        <taxon>Mycobacteriales</taxon>
        <taxon>Mycobacteriaceae</taxon>
        <taxon>Mycolicibacterium</taxon>
    </lineage>
</organism>